<proteinExistence type="predicted"/>
<dbReference type="RefSeq" id="WP_141287455.1">
    <property type="nucleotide sequence ID" value="NZ_BAAAEW010000019.1"/>
</dbReference>
<dbReference type="Gene3D" id="1.10.357.10">
    <property type="entry name" value="Tetracycline Repressor, domain 2"/>
    <property type="match status" value="1"/>
</dbReference>
<sequence>MASKSSEAPPPAAEARRNSILDAAVKQFGRHGYRKTSIEDLAAAAEISKQGLYLHFAGKNEIFLAAMQKYLDDCMALVDKALGRTDLSLVDRLTAALDAWFGRHLATFSPASFDVIVTGDQLSPAAVEEVKGAFMKRIAGALAASPEFTTSGANRSAKEVAQVLFLCGLTWKEGSPSPREFSERLRLCVRVCCHVKK</sequence>
<comment type="caution">
    <text evidence="4">The sequence shown here is derived from an EMBL/GenBank/DDBJ whole genome shotgun (WGS) entry which is preliminary data.</text>
</comment>
<organism evidence="4 5">
    <name type="scientific">Ideonella azotifigens</name>
    <dbReference type="NCBI Taxonomy" id="513160"/>
    <lineage>
        <taxon>Bacteria</taxon>
        <taxon>Pseudomonadati</taxon>
        <taxon>Pseudomonadota</taxon>
        <taxon>Betaproteobacteria</taxon>
        <taxon>Burkholderiales</taxon>
        <taxon>Sphaerotilaceae</taxon>
        <taxon>Ideonella</taxon>
    </lineage>
</organism>
<feature type="DNA-binding region" description="H-T-H motif" evidence="2">
    <location>
        <begin position="37"/>
        <end position="56"/>
    </location>
</feature>
<dbReference type="Pfam" id="PF00440">
    <property type="entry name" value="TetR_N"/>
    <property type="match status" value="1"/>
</dbReference>
<dbReference type="EMBL" id="BAAAEW010000019">
    <property type="protein sequence ID" value="GAA0754059.1"/>
    <property type="molecule type" value="Genomic_DNA"/>
</dbReference>
<accession>A0ABN1K3Z4</accession>
<evidence type="ECO:0000256" key="2">
    <source>
        <dbReference type="PROSITE-ProRule" id="PRU00335"/>
    </source>
</evidence>
<evidence type="ECO:0000313" key="5">
    <source>
        <dbReference type="Proteomes" id="UP001500279"/>
    </source>
</evidence>
<protein>
    <submittedName>
        <fullName evidence="4">TetR/AcrR family transcriptional regulator</fullName>
    </submittedName>
</protein>
<dbReference type="Proteomes" id="UP001500279">
    <property type="component" value="Unassembled WGS sequence"/>
</dbReference>
<dbReference type="PANTHER" id="PTHR30055">
    <property type="entry name" value="HTH-TYPE TRANSCRIPTIONAL REGULATOR RUTR"/>
    <property type="match status" value="1"/>
</dbReference>
<name>A0ABN1K3Z4_9BURK</name>
<dbReference type="PANTHER" id="PTHR30055:SF146">
    <property type="entry name" value="HTH-TYPE TRANSCRIPTIONAL DUAL REGULATOR CECR"/>
    <property type="match status" value="1"/>
</dbReference>
<keyword evidence="1 2" id="KW-0238">DNA-binding</keyword>
<feature type="domain" description="HTH tetR-type" evidence="3">
    <location>
        <begin position="14"/>
        <end position="74"/>
    </location>
</feature>
<evidence type="ECO:0000256" key="1">
    <source>
        <dbReference type="ARBA" id="ARBA00023125"/>
    </source>
</evidence>
<reference evidence="4 5" key="1">
    <citation type="journal article" date="2019" name="Int. J. Syst. Evol. Microbiol.">
        <title>The Global Catalogue of Microorganisms (GCM) 10K type strain sequencing project: providing services to taxonomists for standard genome sequencing and annotation.</title>
        <authorList>
            <consortium name="The Broad Institute Genomics Platform"/>
            <consortium name="The Broad Institute Genome Sequencing Center for Infectious Disease"/>
            <person name="Wu L."/>
            <person name="Ma J."/>
        </authorList>
    </citation>
    <scope>NUCLEOTIDE SEQUENCE [LARGE SCALE GENOMIC DNA]</scope>
    <source>
        <strain evidence="4 5">JCM 15503</strain>
    </source>
</reference>
<keyword evidence="5" id="KW-1185">Reference proteome</keyword>
<dbReference type="InterPro" id="IPR050109">
    <property type="entry name" value="HTH-type_TetR-like_transc_reg"/>
</dbReference>
<evidence type="ECO:0000259" key="3">
    <source>
        <dbReference type="PROSITE" id="PS50977"/>
    </source>
</evidence>
<dbReference type="InterPro" id="IPR009057">
    <property type="entry name" value="Homeodomain-like_sf"/>
</dbReference>
<evidence type="ECO:0000313" key="4">
    <source>
        <dbReference type="EMBL" id="GAA0754059.1"/>
    </source>
</evidence>
<dbReference type="PROSITE" id="PS50977">
    <property type="entry name" value="HTH_TETR_2"/>
    <property type="match status" value="1"/>
</dbReference>
<dbReference type="SUPFAM" id="SSF46689">
    <property type="entry name" value="Homeodomain-like"/>
    <property type="match status" value="1"/>
</dbReference>
<gene>
    <name evidence="4" type="ORF">GCM10009107_30140</name>
</gene>
<dbReference type="InterPro" id="IPR001647">
    <property type="entry name" value="HTH_TetR"/>
</dbReference>
<dbReference type="PRINTS" id="PR00455">
    <property type="entry name" value="HTHTETR"/>
</dbReference>